<sequence>MIIKSISHTGNKKAARKLIKYIFDGRKSLEDPKGQQLIFKQHLRGYDKDKWAKQFEDLEANRKSHYGNKSVVAYHEVVSFSDLSTKHLTRSILKDLVGRYIKMRTNGQMFCAGAMHFEKNKNWHAHLVFSGIRMTNYKSSRISKKKLADIKSQLQNYQIKTYPFLEDSIVRHGLKKKN</sequence>
<keyword evidence="3" id="KW-1185">Reference proteome</keyword>
<name>A0A975H584_9FLAO</name>
<dbReference type="InterPro" id="IPR005094">
    <property type="entry name" value="Endonuclease_MobA/VirD2"/>
</dbReference>
<organism evidence="2 3">
    <name type="scientific">Polaribacter cellanae</name>
    <dbReference type="NCBI Taxonomy" id="2818493"/>
    <lineage>
        <taxon>Bacteria</taxon>
        <taxon>Pseudomonadati</taxon>
        <taxon>Bacteroidota</taxon>
        <taxon>Flavobacteriia</taxon>
        <taxon>Flavobacteriales</taxon>
        <taxon>Flavobacteriaceae</taxon>
    </lineage>
</organism>
<accession>A0A975H584</accession>
<dbReference type="Pfam" id="PF03432">
    <property type="entry name" value="Relaxase"/>
    <property type="match status" value="1"/>
</dbReference>
<dbReference type="Proteomes" id="UP000663920">
    <property type="component" value="Chromosome"/>
</dbReference>
<reference evidence="2 3" key="1">
    <citation type="submission" date="2021-03" db="EMBL/GenBank/DDBJ databases">
        <title>Complete genome of Polaribacter_sp.SM13.</title>
        <authorList>
            <person name="Jeong S.W."/>
            <person name="Bae J.W."/>
        </authorList>
    </citation>
    <scope>NUCLEOTIDE SEQUENCE [LARGE SCALE GENOMIC DNA]</scope>
    <source>
        <strain evidence="2 3">SM13</strain>
    </source>
</reference>
<feature type="domain" description="MobA/VirD2-like nuclease" evidence="1">
    <location>
        <begin position="32"/>
        <end position="149"/>
    </location>
</feature>
<dbReference type="RefSeq" id="WP_208076717.1">
    <property type="nucleotide sequence ID" value="NZ_CP071869.1"/>
</dbReference>
<evidence type="ECO:0000313" key="2">
    <source>
        <dbReference type="EMBL" id="QTE21122.1"/>
    </source>
</evidence>
<proteinExistence type="predicted"/>
<evidence type="ECO:0000259" key="1">
    <source>
        <dbReference type="Pfam" id="PF03432"/>
    </source>
</evidence>
<dbReference type="KEGG" id="pcea:J3359_09690"/>
<protein>
    <recommendedName>
        <fullName evidence="1">MobA/VirD2-like nuclease domain-containing protein</fullName>
    </recommendedName>
</protein>
<gene>
    <name evidence="2" type="ORF">J3359_09690</name>
</gene>
<evidence type="ECO:0000313" key="3">
    <source>
        <dbReference type="Proteomes" id="UP000663920"/>
    </source>
</evidence>
<dbReference type="EMBL" id="CP071869">
    <property type="protein sequence ID" value="QTE21122.1"/>
    <property type="molecule type" value="Genomic_DNA"/>
</dbReference>
<dbReference type="AlphaFoldDB" id="A0A975H584"/>